<dbReference type="Pfam" id="PF08635">
    <property type="entry name" value="ox_reductase_C"/>
    <property type="match status" value="1"/>
</dbReference>
<reference evidence="4" key="1">
    <citation type="journal article" date="2013" name="Genome Announc.">
        <title>Draft genome sequence of Pseudozyma brasiliensis sp. nov. strain GHG001, a high producer of endo-1,4-xylanase isolated from an insect pest of sugarcane.</title>
        <authorList>
            <person name="Oliveira J.V.D.C."/>
            <person name="dos Santos R.A.C."/>
            <person name="Borges T.A."/>
            <person name="Riano-Pachon D.M."/>
            <person name="Goldman G.H."/>
        </authorList>
    </citation>
    <scope>NUCLEOTIDE SEQUENCE [LARGE SCALE GENOMIC DNA]</scope>
    <source>
        <strain evidence="4">GHG001</strain>
    </source>
</reference>
<dbReference type="eggNOG" id="ENOG502QUVQ">
    <property type="taxonomic scope" value="Eukaryota"/>
</dbReference>
<dbReference type="HOGENOM" id="CLU_039338_0_0_1"/>
<feature type="domain" description="Gfo/Idh/MocA-like oxidoreductase N-terminal" evidence="1">
    <location>
        <begin position="6"/>
        <end position="162"/>
    </location>
</feature>
<evidence type="ECO:0000313" key="4">
    <source>
        <dbReference type="Proteomes" id="UP000019377"/>
    </source>
</evidence>
<dbReference type="OrthoDB" id="10250282at2759"/>
<dbReference type="GO" id="GO:0000166">
    <property type="term" value="F:nucleotide binding"/>
    <property type="evidence" value="ECO:0007669"/>
    <property type="project" value="InterPro"/>
</dbReference>
<dbReference type="InterPro" id="IPR000683">
    <property type="entry name" value="Gfo/Idh/MocA-like_OxRdtase_N"/>
</dbReference>
<accession>V5EXE2</accession>
<dbReference type="Gene3D" id="3.40.50.720">
    <property type="entry name" value="NAD(P)-binding Rossmann-like Domain"/>
    <property type="match status" value="1"/>
</dbReference>
<dbReference type="RefSeq" id="XP_016292088.1">
    <property type="nucleotide sequence ID" value="XM_016436387.1"/>
</dbReference>
<dbReference type="PANTHER" id="PTHR43249:SF1">
    <property type="entry name" value="D-GLUCOSIDE 3-DEHYDROGENASE"/>
    <property type="match status" value="1"/>
</dbReference>
<feature type="domain" description="Oxidoreductase putative C-terminal" evidence="2">
    <location>
        <begin position="165"/>
        <end position="309"/>
    </location>
</feature>
<dbReference type="Gene3D" id="3.30.360.10">
    <property type="entry name" value="Dihydrodipicolinate Reductase, domain 2"/>
    <property type="match status" value="1"/>
</dbReference>
<sequence length="400" mass="43792">MSENYNVVLIGAGEINFGSPEGPWNHSARIEQIFQDGPVTLRFVALVDPNVARATERVEAKRCSSDSNVSSAWQSTKVYPSIDAAAEEHHGVDLVVLGCPPHFRGTLQPGKRADIEMLECFPTAKAYLVEKPVAAINPFTTTDCDEVAAKYAAAGGISSVGYMLRYNKAILKIRKILKDNSLTPTCINARYFMAYKYAHKLDWWNTSKSCGPVVEQATHFIDLIRFLAGEENDALLDTVNATTVAHSETVGSLSKLGFDESTIPAGERVPRVTSAFWKHQKGTIGSLTHGITLHDGSYDTEIEVLADGWILRVRNAYDAITTLAIRSPGQAEEQIIKLADDPFLTEFQCLVRSSLQGNEKVIKAEGVPSQPLSSFADALKTYKLSWKIRLAAEANAAQSK</sequence>
<proteinExistence type="predicted"/>
<dbReference type="InterPro" id="IPR052515">
    <property type="entry name" value="Gfo/Idh/MocA_Oxidoreductase"/>
</dbReference>
<evidence type="ECO:0000259" key="2">
    <source>
        <dbReference type="Pfam" id="PF08635"/>
    </source>
</evidence>
<dbReference type="PANTHER" id="PTHR43249">
    <property type="entry name" value="UDP-N-ACETYL-2-AMINO-2-DEOXY-D-GLUCURONATE OXIDASE"/>
    <property type="match status" value="1"/>
</dbReference>
<gene>
    <name evidence="3" type="ORF">PSEUBRA_SCAF21g03343</name>
</gene>
<dbReference type="GeneID" id="27419025"/>
<keyword evidence="4" id="KW-1185">Reference proteome</keyword>
<dbReference type="OMA" id="TSAFWKH"/>
<evidence type="ECO:0000313" key="3">
    <source>
        <dbReference type="EMBL" id="EST07099.1"/>
    </source>
</evidence>
<dbReference type="InterPro" id="IPR013944">
    <property type="entry name" value="OxRdtase_put_C"/>
</dbReference>
<evidence type="ECO:0000259" key="1">
    <source>
        <dbReference type="Pfam" id="PF01408"/>
    </source>
</evidence>
<dbReference type="AlphaFoldDB" id="V5EXE2"/>
<dbReference type="Pfam" id="PF01408">
    <property type="entry name" value="GFO_IDH_MocA"/>
    <property type="match status" value="1"/>
</dbReference>
<organism evidence="3 4">
    <name type="scientific">Kalmanozyma brasiliensis (strain GHG001)</name>
    <name type="common">Yeast</name>
    <name type="synonym">Pseudozyma brasiliensis</name>
    <dbReference type="NCBI Taxonomy" id="1365824"/>
    <lineage>
        <taxon>Eukaryota</taxon>
        <taxon>Fungi</taxon>
        <taxon>Dikarya</taxon>
        <taxon>Basidiomycota</taxon>
        <taxon>Ustilaginomycotina</taxon>
        <taxon>Ustilaginomycetes</taxon>
        <taxon>Ustilaginales</taxon>
        <taxon>Ustilaginaceae</taxon>
        <taxon>Kalmanozyma</taxon>
    </lineage>
</organism>
<dbReference type="SUPFAM" id="SSF55347">
    <property type="entry name" value="Glyceraldehyde-3-phosphate dehydrogenase-like, C-terminal domain"/>
    <property type="match status" value="1"/>
</dbReference>
<dbReference type="SUPFAM" id="SSF51735">
    <property type="entry name" value="NAD(P)-binding Rossmann-fold domains"/>
    <property type="match status" value="1"/>
</dbReference>
<dbReference type="Proteomes" id="UP000019377">
    <property type="component" value="Unassembled WGS sequence"/>
</dbReference>
<name>V5EXE2_KALBG</name>
<protein>
    <submittedName>
        <fullName evidence="3">Uncharacterized protein</fullName>
    </submittedName>
</protein>
<dbReference type="EMBL" id="KI545864">
    <property type="protein sequence ID" value="EST07099.1"/>
    <property type="molecule type" value="Genomic_DNA"/>
</dbReference>
<dbReference type="STRING" id="1365824.V5EXE2"/>
<dbReference type="InterPro" id="IPR036291">
    <property type="entry name" value="NAD(P)-bd_dom_sf"/>
</dbReference>